<dbReference type="SUPFAM" id="SSF51101">
    <property type="entry name" value="Mannose-binding lectins"/>
    <property type="match status" value="2"/>
</dbReference>
<dbReference type="InterPro" id="IPR033734">
    <property type="entry name" value="Jacalin-like_lectin_dom_plant"/>
</dbReference>
<dbReference type="PANTHER" id="PTHR47293:SF68">
    <property type="entry name" value="JACALIN-RELATED LECTIN 3"/>
    <property type="match status" value="1"/>
</dbReference>
<evidence type="ECO:0000313" key="5">
    <source>
        <dbReference type="Proteomes" id="UP001187471"/>
    </source>
</evidence>
<dbReference type="Proteomes" id="UP001187471">
    <property type="component" value="Unassembled WGS sequence"/>
</dbReference>
<feature type="domain" description="Jacalin-type lectin" evidence="3">
    <location>
        <begin position="1"/>
        <end position="93"/>
    </location>
</feature>
<reference evidence="4" key="1">
    <citation type="submission" date="2022-12" db="EMBL/GenBank/DDBJ databases">
        <title>Draft genome assemblies for two species of Escallonia (Escalloniales).</title>
        <authorList>
            <person name="Chanderbali A."/>
            <person name="Dervinis C."/>
            <person name="Anghel I."/>
            <person name="Soltis D."/>
            <person name="Soltis P."/>
            <person name="Zapata F."/>
        </authorList>
    </citation>
    <scope>NUCLEOTIDE SEQUENCE</scope>
    <source>
        <strain evidence="4">UCBG92.1500</strain>
        <tissue evidence="4">Leaf</tissue>
    </source>
</reference>
<dbReference type="Gene3D" id="2.100.10.30">
    <property type="entry name" value="Jacalin-like lectin domain"/>
    <property type="match status" value="2"/>
</dbReference>
<name>A0AA88RST6_9ASTE</name>
<sequence>MASLLRSLVMKVDLNSSEYITGVCGKYSWNSYVNQDTIRSLCFYTNEKQYGPFGRYEGNRVESFSSRIEGGVVVGFHGCIGGGKQLASIGFYAKPGDVGPWGIAGGLSWDDGVFSEVTQVFVNTDQSHNVIHGIKFEYAETNGKRVLSKLHGSSTNSDVVKKIDLSKNGEFVVGIAGLYGPLKGNESLEGIRSLWINTNKEKHGPFGNGTRGTHFASNASKGKVVGFQGRSGSYLNAIGLHTEYF</sequence>
<dbReference type="PANTHER" id="PTHR47293">
    <property type="entry name" value="JACALIN-RELATED LECTIN 3"/>
    <property type="match status" value="1"/>
</dbReference>
<evidence type="ECO:0000259" key="3">
    <source>
        <dbReference type="PROSITE" id="PS51752"/>
    </source>
</evidence>
<dbReference type="Pfam" id="PF01419">
    <property type="entry name" value="Jacalin"/>
    <property type="match status" value="2"/>
</dbReference>
<dbReference type="AlphaFoldDB" id="A0AA88RST6"/>
<comment type="caution">
    <text evidence="4">The sequence shown here is derived from an EMBL/GenBank/DDBJ whole genome shotgun (WGS) entry which is preliminary data.</text>
</comment>
<accession>A0AA88RST6</accession>
<proteinExistence type="inferred from homology"/>
<dbReference type="CDD" id="cd09612">
    <property type="entry name" value="Jacalin"/>
    <property type="match status" value="1"/>
</dbReference>
<dbReference type="InterPro" id="IPR001229">
    <property type="entry name" value="Jacalin-like_lectin_dom"/>
</dbReference>
<gene>
    <name evidence="4" type="ORF">RJ640_022553</name>
</gene>
<feature type="domain" description="Jacalin-type lectin" evidence="3">
    <location>
        <begin position="95"/>
        <end position="244"/>
    </location>
</feature>
<keyword evidence="2" id="KW-0430">Lectin</keyword>
<protein>
    <recommendedName>
        <fullName evidence="3">Jacalin-type lectin domain-containing protein</fullName>
    </recommendedName>
</protein>
<dbReference type="GO" id="GO:0030246">
    <property type="term" value="F:carbohydrate binding"/>
    <property type="evidence" value="ECO:0007669"/>
    <property type="project" value="UniProtKB-KW"/>
</dbReference>
<comment type="similarity">
    <text evidence="1">Belongs to the jacalin lectin family.</text>
</comment>
<dbReference type="InterPro" id="IPR036404">
    <property type="entry name" value="Jacalin-like_lectin_dom_sf"/>
</dbReference>
<evidence type="ECO:0000313" key="4">
    <source>
        <dbReference type="EMBL" id="KAK2991269.1"/>
    </source>
</evidence>
<evidence type="ECO:0000256" key="2">
    <source>
        <dbReference type="ARBA" id="ARBA00022734"/>
    </source>
</evidence>
<dbReference type="SMART" id="SM00915">
    <property type="entry name" value="Jacalin"/>
    <property type="match status" value="1"/>
</dbReference>
<dbReference type="FunFam" id="2.100.10.30:FF:000001">
    <property type="entry name" value="Jacalin-related lectin 33"/>
    <property type="match status" value="1"/>
</dbReference>
<keyword evidence="5" id="KW-1185">Reference proteome</keyword>
<dbReference type="EMBL" id="JAVXUO010000541">
    <property type="protein sequence ID" value="KAK2991269.1"/>
    <property type="molecule type" value="Genomic_DNA"/>
</dbReference>
<evidence type="ECO:0000256" key="1">
    <source>
        <dbReference type="ARBA" id="ARBA00006568"/>
    </source>
</evidence>
<organism evidence="4 5">
    <name type="scientific">Escallonia rubra</name>
    <dbReference type="NCBI Taxonomy" id="112253"/>
    <lineage>
        <taxon>Eukaryota</taxon>
        <taxon>Viridiplantae</taxon>
        <taxon>Streptophyta</taxon>
        <taxon>Embryophyta</taxon>
        <taxon>Tracheophyta</taxon>
        <taxon>Spermatophyta</taxon>
        <taxon>Magnoliopsida</taxon>
        <taxon>eudicotyledons</taxon>
        <taxon>Gunneridae</taxon>
        <taxon>Pentapetalae</taxon>
        <taxon>asterids</taxon>
        <taxon>campanulids</taxon>
        <taxon>Escalloniales</taxon>
        <taxon>Escalloniaceae</taxon>
        <taxon>Escallonia</taxon>
    </lineage>
</organism>
<dbReference type="PROSITE" id="PS51752">
    <property type="entry name" value="JACALIN_LECTIN"/>
    <property type="match status" value="2"/>
</dbReference>